<keyword evidence="1" id="KW-0812">Transmembrane</keyword>
<evidence type="ECO:0000313" key="4">
    <source>
        <dbReference type="Proteomes" id="UP000176865"/>
    </source>
</evidence>
<feature type="domain" description="Phospholipase C/D" evidence="2">
    <location>
        <begin position="5"/>
        <end position="189"/>
    </location>
</feature>
<dbReference type="SUPFAM" id="SSF48537">
    <property type="entry name" value="Phospholipase C/P1 nuclease"/>
    <property type="match status" value="1"/>
</dbReference>
<evidence type="ECO:0000259" key="2">
    <source>
        <dbReference type="Pfam" id="PF00882"/>
    </source>
</evidence>
<feature type="transmembrane region" description="Helical" evidence="1">
    <location>
        <begin position="185"/>
        <end position="203"/>
    </location>
</feature>
<proteinExistence type="predicted"/>
<evidence type="ECO:0000313" key="3">
    <source>
        <dbReference type="EMBL" id="OGD68253.1"/>
    </source>
</evidence>
<reference evidence="3 4" key="1">
    <citation type="journal article" date="2016" name="Nat. Commun.">
        <title>Thousands of microbial genomes shed light on interconnected biogeochemical processes in an aquifer system.</title>
        <authorList>
            <person name="Anantharaman K."/>
            <person name="Brown C.T."/>
            <person name="Hug L.A."/>
            <person name="Sharon I."/>
            <person name="Castelle C.J."/>
            <person name="Probst A.J."/>
            <person name="Thomas B.C."/>
            <person name="Singh A."/>
            <person name="Wilkins M.J."/>
            <person name="Karaoz U."/>
            <person name="Brodie E.L."/>
            <person name="Williams K.H."/>
            <person name="Hubbard S.S."/>
            <person name="Banfield J.F."/>
        </authorList>
    </citation>
    <scope>NUCLEOTIDE SEQUENCE [LARGE SCALE GENOMIC DNA]</scope>
</reference>
<accession>A0A1F5ELK7</accession>
<name>A0A1F5ELK7_9BACT</name>
<dbReference type="Proteomes" id="UP000176865">
    <property type="component" value="Unassembled WGS sequence"/>
</dbReference>
<dbReference type="STRING" id="1797579.A2996_01100"/>
<dbReference type="InterPro" id="IPR008947">
    <property type="entry name" value="PLipase_C/P1_nuclease_dom_sf"/>
</dbReference>
<evidence type="ECO:0000256" key="1">
    <source>
        <dbReference type="SAM" id="Phobius"/>
    </source>
</evidence>
<sequence length="300" mass="35660">MKENTHLYFAEKVFDCLENKNLRKILKENFDYYVLGSVFPDIFYHNKKTSEISQIIHGRELEKTNELIFDFLNYAKEKQDEKSLAFTLGYISHYVLDSKLHPIVYFLTGNYYDKDQTKRFSAMLYHRQLETLWDKKLTKGFSLCKKVKISSLNDLSLTNIIFEKYEINKKTFISIFKQCKINNRLFRSYMTYLLFIFLIKVGLYKNKTVDGFFLFTKNKNLENISNDLSYRDLITGEHKKENLLDLMKKTELYSKDLLESAYEYYLGKISILELERTIPGVSLDTGKIDFSVESIVYTKY</sequence>
<keyword evidence="1" id="KW-0472">Membrane</keyword>
<organism evidence="3 4">
    <name type="scientific">Candidatus Campbellbacteria bacterium RIFCSPLOWO2_01_FULL_34_15</name>
    <dbReference type="NCBI Taxonomy" id="1797579"/>
    <lineage>
        <taxon>Bacteria</taxon>
        <taxon>Candidatus Campbelliibacteriota</taxon>
    </lineage>
</organism>
<dbReference type="GO" id="GO:0016788">
    <property type="term" value="F:hydrolase activity, acting on ester bonds"/>
    <property type="evidence" value="ECO:0007669"/>
    <property type="project" value="InterPro"/>
</dbReference>
<dbReference type="Pfam" id="PF00882">
    <property type="entry name" value="Zn_dep_PLPC"/>
    <property type="match status" value="1"/>
</dbReference>
<gene>
    <name evidence="3" type="ORF">A2996_01100</name>
</gene>
<dbReference type="InterPro" id="IPR029002">
    <property type="entry name" value="PLPC/GPLD1"/>
</dbReference>
<dbReference type="EMBL" id="MFAB01000031">
    <property type="protein sequence ID" value="OGD68253.1"/>
    <property type="molecule type" value="Genomic_DNA"/>
</dbReference>
<keyword evidence="1" id="KW-1133">Transmembrane helix</keyword>
<comment type="caution">
    <text evidence="3">The sequence shown here is derived from an EMBL/GenBank/DDBJ whole genome shotgun (WGS) entry which is preliminary data.</text>
</comment>
<protein>
    <recommendedName>
        <fullName evidence="2">Phospholipase C/D domain-containing protein</fullName>
    </recommendedName>
</protein>
<dbReference type="AlphaFoldDB" id="A0A1F5ELK7"/>